<reference evidence="2 3" key="1">
    <citation type="submission" date="2024-01" db="EMBL/GenBank/DDBJ databases">
        <title>The genomes of 5 underutilized Papilionoideae crops provide insights into root nodulation and disease resistanc.</title>
        <authorList>
            <person name="Jiang F."/>
        </authorList>
    </citation>
    <scope>NUCLEOTIDE SEQUENCE [LARGE SCALE GENOMIC DNA]</scope>
    <source>
        <strain evidence="2">DUOXIRENSHENG_FW03</strain>
        <tissue evidence="2">Leaves</tissue>
    </source>
</reference>
<evidence type="ECO:0000313" key="2">
    <source>
        <dbReference type="EMBL" id="KAK7388269.1"/>
    </source>
</evidence>
<keyword evidence="3" id="KW-1185">Reference proteome</keyword>
<dbReference type="Proteomes" id="UP001386955">
    <property type="component" value="Unassembled WGS sequence"/>
</dbReference>
<protein>
    <submittedName>
        <fullName evidence="2">Uncharacterized protein</fullName>
    </submittedName>
</protein>
<proteinExistence type="predicted"/>
<sequence>MKTPEEQSESDRKGLQSHNLEEENQIVQMEGPKEIRNVVRNNEDTLVTLKEKKIASQVIHENGVKGLKAMMTMQIEYQHDNHSHKAKLGKQLVGSYDSKGKLIWIKVNYEASVEFFGIRYEWKQEVKDKVIVNMYSLC</sequence>
<evidence type="ECO:0000313" key="3">
    <source>
        <dbReference type="Proteomes" id="UP001386955"/>
    </source>
</evidence>
<dbReference type="AlphaFoldDB" id="A0AAN9S5X7"/>
<organism evidence="2 3">
    <name type="scientific">Psophocarpus tetragonolobus</name>
    <name type="common">Winged bean</name>
    <name type="synonym">Dolichos tetragonolobus</name>
    <dbReference type="NCBI Taxonomy" id="3891"/>
    <lineage>
        <taxon>Eukaryota</taxon>
        <taxon>Viridiplantae</taxon>
        <taxon>Streptophyta</taxon>
        <taxon>Embryophyta</taxon>
        <taxon>Tracheophyta</taxon>
        <taxon>Spermatophyta</taxon>
        <taxon>Magnoliopsida</taxon>
        <taxon>eudicotyledons</taxon>
        <taxon>Gunneridae</taxon>
        <taxon>Pentapetalae</taxon>
        <taxon>rosids</taxon>
        <taxon>fabids</taxon>
        <taxon>Fabales</taxon>
        <taxon>Fabaceae</taxon>
        <taxon>Papilionoideae</taxon>
        <taxon>50 kb inversion clade</taxon>
        <taxon>NPAAA clade</taxon>
        <taxon>indigoferoid/millettioid clade</taxon>
        <taxon>Phaseoleae</taxon>
        <taxon>Psophocarpus</taxon>
    </lineage>
</organism>
<feature type="region of interest" description="Disordered" evidence="1">
    <location>
        <begin position="1"/>
        <end position="24"/>
    </location>
</feature>
<comment type="caution">
    <text evidence="2">The sequence shown here is derived from an EMBL/GenBank/DDBJ whole genome shotgun (WGS) entry which is preliminary data.</text>
</comment>
<name>A0AAN9S5X7_PSOTE</name>
<evidence type="ECO:0000256" key="1">
    <source>
        <dbReference type="SAM" id="MobiDB-lite"/>
    </source>
</evidence>
<gene>
    <name evidence="2" type="ORF">VNO78_23081</name>
</gene>
<dbReference type="EMBL" id="JAYMYS010000006">
    <property type="protein sequence ID" value="KAK7388269.1"/>
    <property type="molecule type" value="Genomic_DNA"/>
</dbReference>
<accession>A0AAN9S5X7</accession>